<evidence type="ECO:0000259" key="5">
    <source>
        <dbReference type="PROSITE" id="PS50883"/>
    </source>
</evidence>
<dbReference type="InterPro" id="IPR016032">
    <property type="entry name" value="Sig_transdc_resp-reg_C-effctor"/>
</dbReference>
<evidence type="ECO:0000256" key="1">
    <source>
        <dbReference type="ARBA" id="ARBA00023125"/>
    </source>
</evidence>
<dbReference type="Gene3D" id="3.40.50.2300">
    <property type="match status" value="1"/>
</dbReference>
<dbReference type="PRINTS" id="PR00038">
    <property type="entry name" value="HTHLUXR"/>
</dbReference>
<keyword evidence="2" id="KW-0597">Phosphoprotein</keyword>
<dbReference type="SUPFAM" id="SSF141868">
    <property type="entry name" value="EAL domain-like"/>
    <property type="match status" value="1"/>
</dbReference>
<dbReference type="Pfam" id="PF00563">
    <property type="entry name" value="EAL"/>
    <property type="match status" value="1"/>
</dbReference>
<dbReference type="CDD" id="cd01948">
    <property type="entry name" value="EAL"/>
    <property type="match status" value="1"/>
</dbReference>
<evidence type="ECO:0000259" key="3">
    <source>
        <dbReference type="PROSITE" id="PS50043"/>
    </source>
</evidence>
<dbReference type="PROSITE" id="PS50110">
    <property type="entry name" value="RESPONSE_REGULATORY"/>
    <property type="match status" value="1"/>
</dbReference>
<dbReference type="SMART" id="SM00421">
    <property type="entry name" value="HTH_LUXR"/>
    <property type="match status" value="1"/>
</dbReference>
<dbReference type="RefSeq" id="WP_075649571.1">
    <property type="nucleotide sequence ID" value="NZ_AP019657.1"/>
</dbReference>
<feature type="domain" description="EAL" evidence="5">
    <location>
        <begin position="137"/>
        <end position="386"/>
    </location>
</feature>
<evidence type="ECO:0000313" key="7">
    <source>
        <dbReference type="Proteomes" id="UP000186206"/>
    </source>
</evidence>
<dbReference type="SUPFAM" id="SSF46894">
    <property type="entry name" value="C-terminal effector domain of the bipartite response regulators"/>
    <property type="match status" value="1"/>
</dbReference>
<name>A0ABX3FGD6_9VIBR</name>
<comment type="caution">
    <text evidence="6">The sequence shown here is derived from an EMBL/GenBank/DDBJ whole genome shotgun (WGS) entry which is preliminary data.</text>
</comment>
<feature type="domain" description="Response regulatory" evidence="4">
    <location>
        <begin position="2"/>
        <end position="122"/>
    </location>
</feature>
<dbReference type="SMART" id="SM00448">
    <property type="entry name" value="REC"/>
    <property type="match status" value="1"/>
</dbReference>
<dbReference type="Pfam" id="PF00072">
    <property type="entry name" value="Response_reg"/>
    <property type="match status" value="1"/>
</dbReference>
<dbReference type="CDD" id="cd00156">
    <property type="entry name" value="REC"/>
    <property type="match status" value="1"/>
</dbReference>
<dbReference type="InterPro" id="IPR036388">
    <property type="entry name" value="WH-like_DNA-bd_sf"/>
</dbReference>
<sequence length="589" mass="65906">MKVLIIEDDPVQALNLKIQLRELGHTDVSIAGNLVGLKLAINENSFDLVFCDIHLPDVDGITLLAEHLNADVARAVVIVSVVEDAVLRLTQGMCNQLGYDYVNTLSKPYAVEELKQVLQPLETFLNVRAKKHETIAIDLSAAEIRSLVSEQSVFSVYQPQFSFRTGQLIGVEALARIEHADLGVLSPASFLPQVSALGLMRELYVVMLKKSTAALAVLEHPLRLSLNIAQVLLEEDLFEITTQICNENNYPLSLLTLELTEEQACNPSHRALANIARLKVRGVSFSIDDFGTGYASLEQLIDLPFSEIKIDRKFIARVKDDYKHQQLTMSVLRLAQSLGLHCVAEGVEDLVTWEYLKGLGVDTCQGYYTGRPMAISELLPLYQVALSHNDDDNKDAQKVVLIYDNDTTRGKATVRLLEQELTQYSFCFASRLDEVRNVIRDLPVSLVVFEQDCLSTLSEEQHIAFSNIKQRVECLYLVSMLELDSLSDFPNYITKSETIAQTVRDIVQYIGQSQSRHPISLEEKLSERESHVAKLLLAGFTNKYIAYELGISQKTVSTFKRRVFTKLGVKSIIELSNTLKGTVLQANLD</sequence>
<dbReference type="Proteomes" id="UP000186206">
    <property type="component" value="Unassembled WGS sequence"/>
</dbReference>
<dbReference type="InterPro" id="IPR000792">
    <property type="entry name" value="Tscrpt_reg_LuxR_C"/>
</dbReference>
<dbReference type="PANTHER" id="PTHR33121:SF79">
    <property type="entry name" value="CYCLIC DI-GMP PHOSPHODIESTERASE PDED-RELATED"/>
    <property type="match status" value="1"/>
</dbReference>
<dbReference type="InterPro" id="IPR001789">
    <property type="entry name" value="Sig_transdc_resp-reg_receiver"/>
</dbReference>
<evidence type="ECO:0000313" key="6">
    <source>
        <dbReference type="EMBL" id="OLQ92228.1"/>
    </source>
</evidence>
<dbReference type="SMART" id="SM00052">
    <property type="entry name" value="EAL"/>
    <property type="match status" value="1"/>
</dbReference>
<gene>
    <name evidence="6" type="ORF">BIY21_12385</name>
</gene>
<dbReference type="InterPro" id="IPR001633">
    <property type="entry name" value="EAL_dom"/>
</dbReference>
<organism evidence="6 7">
    <name type="scientific">Vibrio ponticus</name>
    <dbReference type="NCBI Taxonomy" id="265668"/>
    <lineage>
        <taxon>Bacteria</taxon>
        <taxon>Pseudomonadati</taxon>
        <taxon>Pseudomonadota</taxon>
        <taxon>Gammaproteobacteria</taxon>
        <taxon>Vibrionales</taxon>
        <taxon>Vibrionaceae</taxon>
        <taxon>Vibrio</taxon>
    </lineage>
</organism>
<dbReference type="CDD" id="cd06170">
    <property type="entry name" value="LuxR_C_like"/>
    <property type="match status" value="1"/>
</dbReference>
<reference evidence="6 7" key="1">
    <citation type="submission" date="2016-09" db="EMBL/GenBank/DDBJ databases">
        <title>Genomic Taxonomy of the Vibrionaceae.</title>
        <authorList>
            <person name="Gonzalez-Castillo A."/>
            <person name="Gomez-Gil B."/>
            <person name="Enciso-Ibarra K."/>
        </authorList>
    </citation>
    <scope>NUCLEOTIDE SEQUENCE [LARGE SCALE GENOMIC DNA]</scope>
    <source>
        <strain evidence="6 7">CAIM 1731</strain>
    </source>
</reference>
<evidence type="ECO:0008006" key="8">
    <source>
        <dbReference type="Google" id="ProtNLM"/>
    </source>
</evidence>
<feature type="modified residue" description="4-aspartylphosphate" evidence="2">
    <location>
        <position position="52"/>
    </location>
</feature>
<evidence type="ECO:0000259" key="4">
    <source>
        <dbReference type="PROSITE" id="PS50110"/>
    </source>
</evidence>
<feature type="domain" description="HTH luxR-type" evidence="3">
    <location>
        <begin position="518"/>
        <end position="583"/>
    </location>
</feature>
<dbReference type="PROSITE" id="PS50043">
    <property type="entry name" value="HTH_LUXR_2"/>
    <property type="match status" value="1"/>
</dbReference>
<dbReference type="Gene3D" id="1.10.10.10">
    <property type="entry name" value="Winged helix-like DNA-binding domain superfamily/Winged helix DNA-binding domain"/>
    <property type="match status" value="1"/>
</dbReference>
<protein>
    <recommendedName>
        <fullName evidence="8">EAL domain-containing protein</fullName>
    </recommendedName>
</protein>
<accession>A0ABX3FGD6</accession>
<evidence type="ECO:0000256" key="2">
    <source>
        <dbReference type="PROSITE-ProRule" id="PRU00169"/>
    </source>
</evidence>
<dbReference type="PROSITE" id="PS00622">
    <property type="entry name" value="HTH_LUXR_1"/>
    <property type="match status" value="1"/>
</dbReference>
<dbReference type="Pfam" id="PF00196">
    <property type="entry name" value="GerE"/>
    <property type="match status" value="1"/>
</dbReference>
<dbReference type="Gene3D" id="3.20.20.450">
    <property type="entry name" value="EAL domain"/>
    <property type="match status" value="1"/>
</dbReference>
<dbReference type="SUPFAM" id="SSF52172">
    <property type="entry name" value="CheY-like"/>
    <property type="match status" value="1"/>
</dbReference>
<keyword evidence="1" id="KW-0238">DNA-binding</keyword>
<dbReference type="InterPro" id="IPR011006">
    <property type="entry name" value="CheY-like_superfamily"/>
</dbReference>
<keyword evidence="7" id="KW-1185">Reference proteome</keyword>
<dbReference type="PROSITE" id="PS50883">
    <property type="entry name" value="EAL"/>
    <property type="match status" value="1"/>
</dbReference>
<dbReference type="InterPro" id="IPR050706">
    <property type="entry name" value="Cyclic-di-GMP_PDE-like"/>
</dbReference>
<dbReference type="InterPro" id="IPR035919">
    <property type="entry name" value="EAL_sf"/>
</dbReference>
<proteinExistence type="predicted"/>
<dbReference type="EMBL" id="MJMI01000090">
    <property type="protein sequence ID" value="OLQ92228.1"/>
    <property type="molecule type" value="Genomic_DNA"/>
</dbReference>
<dbReference type="PANTHER" id="PTHR33121">
    <property type="entry name" value="CYCLIC DI-GMP PHOSPHODIESTERASE PDEF"/>
    <property type="match status" value="1"/>
</dbReference>